<protein>
    <submittedName>
        <fullName evidence="3">Mesoderm-specific transcript protein-like</fullName>
    </submittedName>
</protein>
<dbReference type="InterPro" id="IPR000073">
    <property type="entry name" value="AB_hydrolase_1"/>
</dbReference>
<dbReference type="PANTHER" id="PTHR43798:SF33">
    <property type="entry name" value="HYDROLASE, PUTATIVE (AFU_ORTHOLOGUE AFUA_2G14860)-RELATED"/>
    <property type="match status" value="1"/>
</dbReference>
<gene>
    <name evidence="3" type="ORF">BIW11_11388</name>
</gene>
<dbReference type="Proteomes" id="UP000192247">
    <property type="component" value="Unassembled WGS sequence"/>
</dbReference>
<evidence type="ECO:0000259" key="2">
    <source>
        <dbReference type="Pfam" id="PF00561"/>
    </source>
</evidence>
<dbReference type="EMBL" id="MNPL01016052">
    <property type="protein sequence ID" value="OQR70806.1"/>
    <property type="molecule type" value="Genomic_DNA"/>
</dbReference>
<dbReference type="STRING" id="418985.A0A1V9XBJ8"/>
<comment type="caution">
    <text evidence="3">The sequence shown here is derived from an EMBL/GenBank/DDBJ whole genome shotgun (WGS) entry which is preliminary data.</text>
</comment>
<dbReference type="PANTHER" id="PTHR43798">
    <property type="entry name" value="MONOACYLGLYCEROL LIPASE"/>
    <property type="match status" value="1"/>
</dbReference>
<dbReference type="AlphaFoldDB" id="A0A1V9XBJ8"/>
<evidence type="ECO:0000313" key="4">
    <source>
        <dbReference type="Proteomes" id="UP000192247"/>
    </source>
</evidence>
<dbReference type="GO" id="GO:0046464">
    <property type="term" value="P:acylglycerol catabolic process"/>
    <property type="evidence" value="ECO:0007669"/>
    <property type="project" value="TreeGrafter"/>
</dbReference>
<feature type="domain" description="AB hydrolase-1" evidence="2">
    <location>
        <begin position="66"/>
        <end position="107"/>
    </location>
</feature>
<sequence length="107" mass="12092">MFPGGNLLGGVAVLAVALAIFQAQPAPPQSPLLYQWETVNGKRTLFEKKHKIFYKDIQGRVNNSEIVLILHGFPTSSFDFYLMIKSLRNTFQRIILPDFLGFGYSDK</sequence>
<dbReference type="Pfam" id="PF00561">
    <property type="entry name" value="Abhydrolase_1"/>
    <property type="match status" value="1"/>
</dbReference>
<keyword evidence="1" id="KW-0732">Signal</keyword>
<dbReference type="InterPro" id="IPR050266">
    <property type="entry name" value="AB_hydrolase_sf"/>
</dbReference>
<organism evidence="3 4">
    <name type="scientific">Tropilaelaps mercedesae</name>
    <dbReference type="NCBI Taxonomy" id="418985"/>
    <lineage>
        <taxon>Eukaryota</taxon>
        <taxon>Metazoa</taxon>
        <taxon>Ecdysozoa</taxon>
        <taxon>Arthropoda</taxon>
        <taxon>Chelicerata</taxon>
        <taxon>Arachnida</taxon>
        <taxon>Acari</taxon>
        <taxon>Parasitiformes</taxon>
        <taxon>Mesostigmata</taxon>
        <taxon>Gamasina</taxon>
        <taxon>Dermanyssoidea</taxon>
        <taxon>Laelapidae</taxon>
        <taxon>Tropilaelaps</taxon>
    </lineage>
</organism>
<dbReference type="SUPFAM" id="SSF53474">
    <property type="entry name" value="alpha/beta-Hydrolases"/>
    <property type="match status" value="1"/>
</dbReference>
<dbReference type="InParanoid" id="A0A1V9XBJ8"/>
<keyword evidence="4" id="KW-1185">Reference proteome</keyword>
<dbReference type="GO" id="GO:0016020">
    <property type="term" value="C:membrane"/>
    <property type="evidence" value="ECO:0007669"/>
    <property type="project" value="TreeGrafter"/>
</dbReference>
<accession>A0A1V9XBJ8</accession>
<evidence type="ECO:0000313" key="3">
    <source>
        <dbReference type="EMBL" id="OQR70806.1"/>
    </source>
</evidence>
<dbReference type="OrthoDB" id="408373at2759"/>
<feature type="chain" id="PRO_5013388792" evidence="1">
    <location>
        <begin position="24"/>
        <end position="107"/>
    </location>
</feature>
<proteinExistence type="predicted"/>
<dbReference type="Gene3D" id="3.40.50.1820">
    <property type="entry name" value="alpha/beta hydrolase"/>
    <property type="match status" value="1"/>
</dbReference>
<evidence type="ECO:0000256" key="1">
    <source>
        <dbReference type="SAM" id="SignalP"/>
    </source>
</evidence>
<reference evidence="3 4" key="1">
    <citation type="journal article" date="2017" name="Gigascience">
        <title>Draft genome of the honey bee ectoparasitic mite, Tropilaelaps mercedesae, is shaped by the parasitic life history.</title>
        <authorList>
            <person name="Dong X."/>
            <person name="Armstrong S.D."/>
            <person name="Xia D."/>
            <person name="Makepeace B.L."/>
            <person name="Darby A.C."/>
            <person name="Kadowaki T."/>
        </authorList>
    </citation>
    <scope>NUCLEOTIDE SEQUENCE [LARGE SCALE GENOMIC DNA]</scope>
    <source>
        <strain evidence="3">Wuxi-XJTLU</strain>
    </source>
</reference>
<feature type="signal peptide" evidence="1">
    <location>
        <begin position="1"/>
        <end position="23"/>
    </location>
</feature>
<name>A0A1V9XBJ8_9ACAR</name>
<feature type="non-terminal residue" evidence="3">
    <location>
        <position position="107"/>
    </location>
</feature>
<dbReference type="InterPro" id="IPR029058">
    <property type="entry name" value="AB_hydrolase_fold"/>
</dbReference>
<dbReference type="GO" id="GO:0047372">
    <property type="term" value="F:monoacylglycerol lipase activity"/>
    <property type="evidence" value="ECO:0007669"/>
    <property type="project" value="TreeGrafter"/>
</dbReference>